<protein>
    <submittedName>
        <fullName evidence="1">Uncharacterized protein</fullName>
    </submittedName>
</protein>
<reference evidence="1" key="1">
    <citation type="journal article" date="2015" name="Nature">
        <title>Complex archaea that bridge the gap between prokaryotes and eukaryotes.</title>
        <authorList>
            <person name="Spang A."/>
            <person name="Saw J.H."/>
            <person name="Jorgensen S.L."/>
            <person name="Zaremba-Niedzwiedzka K."/>
            <person name="Martijn J."/>
            <person name="Lind A.E."/>
            <person name="van Eijk R."/>
            <person name="Schleper C."/>
            <person name="Guy L."/>
            <person name="Ettema T.J."/>
        </authorList>
    </citation>
    <scope>NUCLEOTIDE SEQUENCE</scope>
</reference>
<name>A0A0F9BEH8_9ZZZZ</name>
<organism evidence="1">
    <name type="scientific">marine sediment metagenome</name>
    <dbReference type="NCBI Taxonomy" id="412755"/>
    <lineage>
        <taxon>unclassified sequences</taxon>
        <taxon>metagenomes</taxon>
        <taxon>ecological metagenomes</taxon>
    </lineage>
</organism>
<accession>A0A0F9BEH8</accession>
<proteinExistence type="predicted"/>
<dbReference type="EMBL" id="LAZR01049693">
    <property type="protein sequence ID" value="KKK89044.1"/>
    <property type="molecule type" value="Genomic_DNA"/>
</dbReference>
<comment type="caution">
    <text evidence="1">The sequence shown here is derived from an EMBL/GenBank/DDBJ whole genome shotgun (WGS) entry which is preliminary data.</text>
</comment>
<gene>
    <name evidence="1" type="ORF">LCGC14_2737070</name>
</gene>
<sequence>MKPQTRAVYYGIELEEDPGGFLQPKVPIHVAVHELEESFPRLRRVDWLNHADEDNTGCRCELLNKCRTCYMRAYNRRIGTEARRNRIHEPKTLKCECGDVKNCGTCNSRMRARRRRVLLREEKEVRQWA</sequence>
<evidence type="ECO:0000313" key="1">
    <source>
        <dbReference type="EMBL" id="KKK89044.1"/>
    </source>
</evidence>
<dbReference type="AlphaFoldDB" id="A0A0F9BEH8"/>